<keyword evidence="7 11" id="KW-0175">Coiled coil</keyword>
<dbReference type="InterPro" id="IPR010935">
    <property type="entry name" value="SMC_hinge"/>
</dbReference>
<feature type="coiled-coil region" evidence="11">
    <location>
        <begin position="1029"/>
        <end position="1056"/>
    </location>
</feature>
<feature type="coiled-coil region" evidence="11">
    <location>
        <begin position="267"/>
        <end position="371"/>
    </location>
</feature>
<evidence type="ECO:0000256" key="1">
    <source>
        <dbReference type="ARBA" id="ARBA00004123"/>
    </source>
</evidence>
<dbReference type="Gene3D" id="3.30.70.1620">
    <property type="match status" value="1"/>
</dbReference>
<evidence type="ECO:0000256" key="8">
    <source>
        <dbReference type="ARBA" id="ARBA00023242"/>
    </source>
</evidence>
<feature type="coiled-coil region" evidence="11">
    <location>
        <begin position="694"/>
        <end position="797"/>
    </location>
</feature>
<evidence type="ECO:0000256" key="11">
    <source>
        <dbReference type="SAM" id="Coils"/>
    </source>
</evidence>
<keyword evidence="5" id="KW-0132">Cell division</keyword>
<comment type="similarity">
    <text evidence="3">Belongs to the SMC family. SMC1 subfamily.</text>
</comment>
<dbReference type="InterPro" id="IPR027417">
    <property type="entry name" value="P-loop_NTPase"/>
</dbReference>
<dbReference type="Pfam" id="PF06470">
    <property type="entry name" value="SMC_hinge"/>
    <property type="match status" value="1"/>
</dbReference>
<evidence type="ECO:0000256" key="2">
    <source>
        <dbReference type="ARBA" id="ARBA00004286"/>
    </source>
</evidence>
<dbReference type="PIRSF" id="PIRSF005719">
    <property type="entry name" value="SMC"/>
    <property type="match status" value="1"/>
</dbReference>
<keyword evidence="9" id="KW-0131">Cell cycle</keyword>
<dbReference type="Gene3D" id="1.10.287.1490">
    <property type="match status" value="1"/>
</dbReference>
<dbReference type="InterPro" id="IPR003395">
    <property type="entry name" value="RecF/RecN/SMC_N"/>
</dbReference>
<evidence type="ECO:0000256" key="7">
    <source>
        <dbReference type="ARBA" id="ARBA00023054"/>
    </source>
</evidence>
<dbReference type="Gene3D" id="1.20.1060.20">
    <property type="match status" value="1"/>
</dbReference>
<dbReference type="CDD" id="cd03275">
    <property type="entry name" value="ABC_SMC1_euk"/>
    <property type="match status" value="2"/>
</dbReference>
<keyword evidence="14" id="KW-1185">Reference proteome</keyword>
<keyword evidence="6" id="KW-0498">Mitosis</keyword>
<dbReference type="PANTHER" id="PTHR18937:SF12">
    <property type="entry name" value="STRUCTURAL MAINTENANCE OF CHROMOSOMES PROTEIN"/>
    <property type="match status" value="1"/>
</dbReference>
<organism evidence="13 14">
    <name type="scientific">[Candida] anglica</name>
    <dbReference type="NCBI Taxonomy" id="148631"/>
    <lineage>
        <taxon>Eukaryota</taxon>
        <taxon>Fungi</taxon>
        <taxon>Dikarya</taxon>
        <taxon>Ascomycota</taxon>
        <taxon>Saccharomycotina</taxon>
        <taxon>Pichiomycetes</taxon>
        <taxon>Debaryomycetaceae</taxon>
        <taxon>Kurtzmaniella</taxon>
    </lineage>
</organism>
<evidence type="ECO:0000256" key="10">
    <source>
        <dbReference type="PIRNR" id="PIRNR005719"/>
    </source>
</evidence>
<dbReference type="InterPro" id="IPR036277">
    <property type="entry name" value="SMC_hinge_sf"/>
</dbReference>
<sequence>MGRLVGLELHNFKSYRGTSSIGFGSSCFTSIIGPNGAGKSNMMDAISFVLGIKSSQLRSQNMKDLIYRGRRGGGAGAQDGEEDGLDVDTQDPSRAYVTCVYEKDDGEELKLQRTITSTGTSEYRVNGKAVTALQYSTILKKENILIKARNFLVFQGDVEQIASQSPRDLTQLIETISGSTEYIKEYETLKEEREKAHEVSNSVFSRKRILNSESKQYKEQLVEQEAFERKLTDKSKLIKLINLYKLFHNERRHDELSDVVAIESDRLKEFKRKLKSEESSLRSLMSDYSKQQLKAKKTQNLLAELQQKAESKKRNIIPTEATKKSLVSKIGNCRNKIRELNSDVSKQQHQLNTVERQLKDAQKLMEQFLAKIVPSSNSGVSAEGQREYESLRAQFLSSNGSQLEETLSLLISERDSCSITISNFDKQKLNSESRITELKDILEDELQGKLEHISNEINDALTLRAKKERGKTELIQKGEQYKYKELELNTQLRDILVKLDDLSSQQRESQKQRKLRENVAMLKKSFPKGAIKGLVSDLVRPSQHKYEAALSTLLGQNFDSIVVETTSVAYKCIETLKERRSGVATFIPLDSVSNDSFNLGYLRSLHENVMPGLDILEYDDPSLEQAIQYVIGDALVADTVETASELKWGSRSGQPLDKKIVTMDGSVIHRSGLMTGGRQAQRSGASLNWDKNEWKNLNELKDELLLKLSKLNEEKPKEMDIKQFTDEINQVDDKLPLLRNQKSNIERIIEDRKSEIDFHREAFKKLAKDQQKKQEKLNEIDEELNETRDEIRQLQSTIYADFCEKYGFTKGIQDYEELHGSALRSRAKERAQFSKAVSTLSSKVDFEKEKLAASERRQAKLSGQLLEYEDQLSELLEEIETLQDECDQVEAEIEVTQGEYKKLNEKLSTKMKSVKSVEANIEDVNSDISEVTKSIISSEESILKVDMERVNILKNCKIESVNLPLKDGLLDLLPIGDDVDSLIKDIYDIQIDYSSVGEKLRESFNAKVEAELQAKLEQVIEDLDQLAPNAKAVERLKDVEVKLREFDKDFTKARQKENKVIDKFNAVKDKRYELFMDAFNHISNQIDGIYKELTKSEVSPLGGSAYLTLEDEDDPYTAGIKYHAMPPMKRFRDMELLSGGEKTIAALALLFAVHSFQPSPFFVLDEVDAALDNSNVSKIANYIRTHAGPNFQFIVISLKNSLFEKSDALVGIYRDQRENSSKTVTLDLREYEDEEPTQVPVGA</sequence>
<protein>
    <recommendedName>
        <fullName evidence="10">Structural maintenance of chromosomes protein</fullName>
    </recommendedName>
</protein>
<feature type="coiled-coil region" evidence="11">
    <location>
        <begin position="851"/>
        <end position="934"/>
    </location>
</feature>
<evidence type="ECO:0000259" key="12">
    <source>
        <dbReference type="SMART" id="SM00968"/>
    </source>
</evidence>
<dbReference type="PROSITE" id="PS51257">
    <property type="entry name" value="PROKAR_LIPOPROTEIN"/>
    <property type="match status" value="1"/>
</dbReference>
<evidence type="ECO:0000256" key="3">
    <source>
        <dbReference type="ARBA" id="ARBA00005597"/>
    </source>
</evidence>
<dbReference type="InterPro" id="IPR024704">
    <property type="entry name" value="SMC"/>
</dbReference>
<evidence type="ECO:0000313" key="14">
    <source>
        <dbReference type="Proteomes" id="UP001497600"/>
    </source>
</evidence>
<evidence type="ECO:0000256" key="9">
    <source>
        <dbReference type="ARBA" id="ARBA00023306"/>
    </source>
</evidence>
<reference evidence="13 14" key="1">
    <citation type="submission" date="2024-01" db="EMBL/GenBank/DDBJ databases">
        <authorList>
            <consortium name="Genoscope - CEA"/>
            <person name="William W."/>
        </authorList>
    </citation>
    <scope>NUCLEOTIDE SEQUENCE [LARGE SCALE GENOMIC DNA]</scope>
    <source>
        <strain evidence="13 14">29B2s-10</strain>
    </source>
</reference>
<dbReference type="SUPFAM" id="SSF75553">
    <property type="entry name" value="Smc hinge domain"/>
    <property type="match status" value="1"/>
</dbReference>
<dbReference type="Proteomes" id="UP001497600">
    <property type="component" value="Chromosome C"/>
</dbReference>
<evidence type="ECO:0000313" key="13">
    <source>
        <dbReference type="EMBL" id="CAK7900478.1"/>
    </source>
</evidence>
<evidence type="ECO:0000256" key="5">
    <source>
        <dbReference type="ARBA" id="ARBA00022618"/>
    </source>
</evidence>
<keyword evidence="4" id="KW-0158">Chromosome</keyword>
<dbReference type="SMART" id="SM00968">
    <property type="entry name" value="SMC_hinge"/>
    <property type="match status" value="1"/>
</dbReference>
<keyword evidence="8 10" id="KW-0539">Nucleus</keyword>
<dbReference type="Pfam" id="PF02463">
    <property type="entry name" value="SMC_N"/>
    <property type="match status" value="2"/>
</dbReference>
<name>A0ABP0EAF4_9ASCO</name>
<dbReference type="PANTHER" id="PTHR18937">
    <property type="entry name" value="STRUCTURAL MAINTENANCE OF CHROMOSOMES SMC FAMILY MEMBER"/>
    <property type="match status" value="1"/>
</dbReference>
<dbReference type="SUPFAM" id="SSF52540">
    <property type="entry name" value="P-loop containing nucleoside triphosphate hydrolases"/>
    <property type="match status" value="1"/>
</dbReference>
<evidence type="ECO:0000256" key="6">
    <source>
        <dbReference type="ARBA" id="ARBA00022776"/>
    </source>
</evidence>
<dbReference type="InterPro" id="IPR028468">
    <property type="entry name" value="Smc1_ABC"/>
</dbReference>
<dbReference type="Gene3D" id="3.40.50.300">
    <property type="entry name" value="P-loop containing nucleotide triphosphate hydrolases"/>
    <property type="match status" value="2"/>
</dbReference>
<feature type="domain" description="SMC hinge" evidence="12">
    <location>
        <begin position="529"/>
        <end position="647"/>
    </location>
</feature>
<dbReference type="EMBL" id="OZ004255">
    <property type="protein sequence ID" value="CAK7900478.1"/>
    <property type="molecule type" value="Genomic_DNA"/>
</dbReference>
<accession>A0ABP0EAF4</accession>
<gene>
    <name evidence="13" type="primary">SMC1</name>
    <name evidence="13" type="ORF">CAAN4_C07536</name>
</gene>
<comment type="subcellular location">
    <subcellularLocation>
        <location evidence="2">Chromosome</location>
    </subcellularLocation>
    <subcellularLocation>
        <location evidence="1 10">Nucleus</location>
    </subcellularLocation>
</comment>
<proteinExistence type="inferred from homology"/>
<evidence type="ECO:0000256" key="4">
    <source>
        <dbReference type="ARBA" id="ARBA00022454"/>
    </source>
</evidence>